<dbReference type="PATRIC" id="fig|525903.6.peg.895"/>
<dbReference type="HAMAP" id="MF_00244">
    <property type="entry name" value="NaMN_adenylyltr"/>
    <property type="match status" value="1"/>
</dbReference>
<evidence type="ECO:0000256" key="6">
    <source>
        <dbReference type="ARBA" id="ARBA00022741"/>
    </source>
</evidence>
<keyword evidence="7 10" id="KW-0067">ATP-binding</keyword>
<dbReference type="InterPro" id="IPR014729">
    <property type="entry name" value="Rossmann-like_a/b/a_fold"/>
</dbReference>
<dbReference type="InterPro" id="IPR005248">
    <property type="entry name" value="NadD/NMNAT"/>
</dbReference>
<keyword evidence="13" id="KW-1185">Reference proteome</keyword>
<keyword evidence="4 10" id="KW-0808">Transferase</keyword>
<evidence type="ECO:0000256" key="8">
    <source>
        <dbReference type="ARBA" id="ARBA00023027"/>
    </source>
</evidence>
<comment type="pathway">
    <text evidence="2 10">Cofactor biosynthesis; NAD(+) biosynthesis; deamido-NAD(+) from nicotinate D-ribonucleotide: step 1/1.</text>
</comment>
<dbReference type="GO" id="GO:0009435">
    <property type="term" value="P:NAD+ biosynthetic process"/>
    <property type="evidence" value="ECO:0007669"/>
    <property type="project" value="UniProtKB-UniRule"/>
</dbReference>
<proteinExistence type="inferred from homology"/>
<evidence type="ECO:0000256" key="10">
    <source>
        <dbReference type="HAMAP-Rule" id="MF_00244"/>
    </source>
</evidence>
<dbReference type="EMBL" id="CP001818">
    <property type="protein sequence ID" value="ACZ19127.1"/>
    <property type="molecule type" value="Genomic_DNA"/>
</dbReference>
<evidence type="ECO:0000313" key="13">
    <source>
        <dbReference type="Proteomes" id="UP000002030"/>
    </source>
</evidence>
<evidence type="ECO:0000256" key="9">
    <source>
        <dbReference type="ARBA" id="ARBA00048721"/>
    </source>
</evidence>
<evidence type="ECO:0000259" key="11">
    <source>
        <dbReference type="Pfam" id="PF01467"/>
    </source>
</evidence>
<dbReference type="NCBIfam" id="TIGR00482">
    <property type="entry name" value="nicotinate (nicotinamide) nucleotide adenylyltransferase"/>
    <property type="match status" value="1"/>
</dbReference>
<keyword evidence="5 10" id="KW-0548">Nucleotidyltransferase</keyword>
<keyword evidence="6 10" id="KW-0547">Nucleotide-binding</keyword>
<dbReference type="KEGG" id="tai:Taci_0894"/>
<dbReference type="eggNOG" id="COG1057">
    <property type="taxonomic scope" value="Bacteria"/>
</dbReference>
<dbReference type="OrthoDB" id="5295945at2"/>
<evidence type="ECO:0000256" key="4">
    <source>
        <dbReference type="ARBA" id="ARBA00022679"/>
    </source>
</evidence>
<evidence type="ECO:0000256" key="2">
    <source>
        <dbReference type="ARBA" id="ARBA00005019"/>
    </source>
</evidence>
<keyword evidence="8 10" id="KW-0520">NAD</keyword>
<evidence type="ECO:0000256" key="3">
    <source>
        <dbReference type="ARBA" id="ARBA00022642"/>
    </source>
</evidence>
<gene>
    <name evidence="10" type="primary">nadD</name>
    <name evidence="12" type="ordered locus">Taci_0894</name>
</gene>
<sequence length="211" mass="24055">MICEVHVTEPSVDQVRIGVMGGTFDPIHNGHLLAAEEARCNFNLREVIFVPSGHPPHKDVRRISSPEDRFRMVSLAVGGNRFFRVSRIEMDSPGPHHTVDTIGNLIKQYGPRVSFYFITGIDSVLQIMSWKSPLRLAEVCRLVAVSRPGYNLDRIRDLPEEVRASVRVLEIPLMAISSTDIRNRVREGRSVRYLVPDPVHRYLLERGLYRC</sequence>
<protein>
    <recommendedName>
        <fullName evidence="10">Probable nicotinate-nucleotide adenylyltransferase</fullName>
        <ecNumber evidence="10">2.7.7.18</ecNumber>
    </recommendedName>
    <alternativeName>
        <fullName evidence="10">Deamido-NAD(+) diphosphorylase</fullName>
    </alternativeName>
    <alternativeName>
        <fullName evidence="10">Deamido-NAD(+) pyrophosphorylase</fullName>
    </alternativeName>
    <alternativeName>
        <fullName evidence="10">Nicotinate mononucleotide adenylyltransferase</fullName>
        <shortName evidence="10">NaMN adenylyltransferase</shortName>
    </alternativeName>
</protein>
<dbReference type="HOGENOM" id="CLU_069765_1_1_0"/>
<comment type="catalytic activity">
    <reaction evidence="9 10">
        <text>nicotinate beta-D-ribonucleotide + ATP + H(+) = deamido-NAD(+) + diphosphate</text>
        <dbReference type="Rhea" id="RHEA:22860"/>
        <dbReference type="ChEBI" id="CHEBI:15378"/>
        <dbReference type="ChEBI" id="CHEBI:30616"/>
        <dbReference type="ChEBI" id="CHEBI:33019"/>
        <dbReference type="ChEBI" id="CHEBI:57502"/>
        <dbReference type="ChEBI" id="CHEBI:58437"/>
        <dbReference type="EC" id="2.7.7.18"/>
    </reaction>
</comment>
<comment type="function">
    <text evidence="1 10">Catalyzes the reversible adenylation of nicotinate mononucleotide (NaMN) to nicotinic acid adenine dinucleotide (NaAD).</text>
</comment>
<dbReference type="STRING" id="525903.Taci_0894"/>
<reference evidence="12 13" key="1">
    <citation type="journal article" date="2009" name="Stand. Genomic Sci.">
        <title>Complete genome sequence of Thermanaerovibrio acidaminovorans type strain (Su883).</title>
        <authorList>
            <person name="Chovatia M."/>
            <person name="Sikorski J."/>
            <person name="Schroder M."/>
            <person name="Lapidus A."/>
            <person name="Nolan M."/>
            <person name="Tice H."/>
            <person name="Glavina Del Rio T."/>
            <person name="Copeland A."/>
            <person name="Cheng J.F."/>
            <person name="Lucas S."/>
            <person name="Chen F."/>
            <person name="Bruce D."/>
            <person name="Goodwin L."/>
            <person name="Pitluck S."/>
            <person name="Ivanova N."/>
            <person name="Mavromatis K."/>
            <person name="Ovchinnikova G."/>
            <person name="Pati A."/>
            <person name="Chen A."/>
            <person name="Palaniappan K."/>
            <person name="Land M."/>
            <person name="Hauser L."/>
            <person name="Chang Y.J."/>
            <person name="Jeffries C.D."/>
            <person name="Chain P."/>
            <person name="Saunders E."/>
            <person name="Detter J.C."/>
            <person name="Brettin T."/>
            <person name="Rohde M."/>
            <person name="Goker M."/>
            <person name="Spring S."/>
            <person name="Bristow J."/>
            <person name="Markowitz V."/>
            <person name="Hugenholtz P."/>
            <person name="Kyrpides N.C."/>
            <person name="Klenk H.P."/>
            <person name="Eisen J.A."/>
        </authorList>
    </citation>
    <scope>NUCLEOTIDE SEQUENCE [LARGE SCALE GENOMIC DNA]</scope>
    <source>
        <strain evidence="13">ATCC 49978 / DSM 6589 / Su883</strain>
    </source>
</reference>
<dbReference type="RefSeq" id="WP_012869642.1">
    <property type="nucleotide sequence ID" value="NC_013522.1"/>
</dbReference>
<accession>D1BA24</accession>
<dbReference type="EC" id="2.7.7.18" evidence="10"/>
<comment type="similarity">
    <text evidence="10">Belongs to the NadD family.</text>
</comment>
<dbReference type="PANTHER" id="PTHR39321:SF3">
    <property type="entry name" value="PHOSPHOPANTETHEINE ADENYLYLTRANSFERASE"/>
    <property type="match status" value="1"/>
</dbReference>
<dbReference type="PANTHER" id="PTHR39321">
    <property type="entry name" value="NICOTINATE-NUCLEOTIDE ADENYLYLTRANSFERASE-RELATED"/>
    <property type="match status" value="1"/>
</dbReference>
<dbReference type="Proteomes" id="UP000002030">
    <property type="component" value="Chromosome"/>
</dbReference>
<dbReference type="CDD" id="cd02165">
    <property type="entry name" value="NMNAT"/>
    <property type="match status" value="1"/>
</dbReference>
<dbReference type="InterPro" id="IPR004821">
    <property type="entry name" value="Cyt_trans-like"/>
</dbReference>
<organism evidence="12 13">
    <name type="scientific">Thermanaerovibrio acidaminovorans (strain ATCC 49978 / DSM 6589 / Su883)</name>
    <name type="common">Selenomonas acidaminovorans</name>
    <dbReference type="NCBI Taxonomy" id="525903"/>
    <lineage>
        <taxon>Bacteria</taxon>
        <taxon>Thermotogati</taxon>
        <taxon>Synergistota</taxon>
        <taxon>Synergistia</taxon>
        <taxon>Synergistales</taxon>
        <taxon>Synergistaceae</taxon>
        <taxon>Thermanaerovibrio</taxon>
    </lineage>
</organism>
<dbReference type="EnsemblBacteria" id="ACZ19127">
    <property type="protein sequence ID" value="ACZ19127"/>
    <property type="gene ID" value="Taci_0894"/>
</dbReference>
<keyword evidence="3 10" id="KW-0662">Pyridine nucleotide biosynthesis</keyword>
<dbReference type="Pfam" id="PF01467">
    <property type="entry name" value="CTP_transf_like"/>
    <property type="match status" value="1"/>
</dbReference>
<name>D1BA24_THEAS</name>
<dbReference type="SUPFAM" id="SSF52374">
    <property type="entry name" value="Nucleotidylyl transferase"/>
    <property type="match status" value="1"/>
</dbReference>
<dbReference type="GO" id="GO:0004515">
    <property type="term" value="F:nicotinate-nucleotide adenylyltransferase activity"/>
    <property type="evidence" value="ECO:0007669"/>
    <property type="project" value="UniProtKB-UniRule"/>
</dbReference>
<dbReference type="GO" id="GO:0005524">
    <property type="term" value="F:ATP binding"/>
    <property type="evidence" value="ECO:0007669"/>
    <property type="project" value="UniProtKB-KW"/>
</dbReference>
<dbReference type="NCBIfam" id="NF000840">
    <property type="entry name" value="PRK00071.1-3"/>
    <property type="match status" value="1"/>
</dbReference>
<dbReference type="AlphaFoldDB" id="D1BA24"/>
<evidence type="ECO:0000256" key="1">
    <source>
        <dbReference type="ARBA" id="ARBA00002324"/>
    </source>
</evidence>
<dbReference type="NCBIfam" id="TIGR00125">
    <property type="entry name" value="cyt_tran_rel"/>
    <property type="match status" value="1"/>
</dbReference>
<dbReference type="UniPathway" id="UPA00253">
    <property type="reaction ID" value="UER00332"/>
</dbReference>
<evidence type="ECO:0000256" key="7">
    <source>
        <dbReference type="ARBA" id="ARBA00022840"/>
    </source>
</evidence>
<feature type="domain" description="Cytidyltransferase-like" evidence="11">
    <location>
        <begin position="19"/>
        <end position="184"/>
    </location>
</feature>
<evidence type="ECO:0000313" key="12">
    <source>
        <dbReference type="EMBL" id="ACZ19127.1"/>
    </source>
</evidence>
<evidence type="ECO:0000256" key="5">
    <source>
        <dbReference type="ARBA" id="ARBA00022695"/>
    </source>
</evidence>
<dbReference type="Gene3D" id="3.40.50.620">
    <property type="entry name" value="HUPs"/>
    <property type="match status" value="1"/>
</dbReference>